<proteinExistence type="predicted"/>
<sequence>MSFVGMRLEEKKGDNRFEYDNFPSSPQQNHGYADGTLDISIASCYLQVPIGYQYPNGGKRNMEGLINQNGHVARIANAFHNRGEQNSEGFINQNGRVAGFNANIFSNCNFNGPIRWNCNDAR</sequence>
<protein>
    <submittedName>
        <fullName evidence="1">Uncharacterized protein</fullName>
    </submittedName>
</protein>
<name>A0AAD7L6A1_QUISA</name>
<accession>A0AAD7L6A1</accession>
<dbReference type="AlphaFoldDB" id="A0AAD7L6A1"/>
<evidence type="ECO:0000313" key="2">
    <source>
        <dbReference type="Proteomes" id="UP001163823"/>
    </source>
</evidence>
<evidence type="ECO:0000313" key="1">
    <source>
        <dbReference type="EMBL" id="KAJ7952037.1"/>
    </source>
</evidence>
<organism evidence="1 2">
    <name type="scientific">Quillaja saponaria</name>
    <name type="common">Soap bark tree</name>
    <dbReference type="NCBI Taxonomy" id="32244"/>
    <lineage>
        <taxon>Eukaryota</taxon>
        <taxon>Viridiplantae</taxon>
        <taxon>Streptophyta</taxon>
        <taxon>Embryophyta</taxon>
        <taxon>Tracheophyta</taxon>
        <taxon>Spermatophyta</taxon>
        <taxon>Magnoliopsida</taxon>
        <taxon>eudicotyledons</taxon>
        <taxon>Gunneridae</taxon>
        <taxon>Pentapetalae</taxon>
        <taxon>rosids</taxon>
        <taxon>fabids</taxon>
        <taxon>Fabales</taxon>
        <taxon>Quillajaceae</taxon>
        <taxon>Quillaja</taxon>
    </lineage>
</organism>
<gene>
    <name evidence="1" type="ORF">O6P43_027994</name>
</gene>
<reference evidence="1" key="1">
    <citation type="journal article" date="2023" name="Science">
        <title>Elucidation of the pathway for biosynthesis of saponin adjuvants from the soapbark tree.</title>
        <authorList>
            <person name="Reed J."/>
            <person name="Orme A."/>
            <person name="El-Demerdash A."/>
            <person name="Owen C."/>
            <person name="Martin L.B.B."/>
            <person name="Misra R.C."/>
            <person name="Kikuchi S."/>
            <person name="Rejzek M."/>
            <person name="Martin A.C."/>
            <person name="Harkess A."/>
            <person name="Leebens-Mack J."/>
            <person name="Louveau T."/>
            <person name="Stephenson M.J."/>
            <person name="Osbourn A."/>
        </authorList>
    </citation>
    <scope>NUCLEOTIDE SEQUENCE</scope>
    <source>
        <strain evidence="1">S10</strain>
    </source>
</reference>
<dbReference type="KEGG" id="qsa:O6P43_027994"/>
<keyword evidence="2" id="KW-1185">Reference proteome</keyword>
<comment type="caution">
    <text evidence="1">The sequence shown here is derived from an EMBL/GenBank/DDBJ whole genome shotgun (WGS) entry which is preliminary data.</text>
</comment>
<dbReference type="EMBL" id="JARAOO010000011">
    <property type="protein sequence ID" value="KAJ7952037.1"/>
    <property type="molecule type" value="Genomic_DNA"/>
</dbReference>
<dbReference type="Proteomes" id="UP001163823">
    <property type="component" value="Chromosome 11"/>
</dbReference>